<evidence type="ECO:0000313" key="1">
    <source>
        <dbReference type="EMBL" id="QTL97653.1"/>
    </source>
</evidence>
<dbReference type="AlphaFoldDB" id="A0A8A7K793"/>
<dbReference type="Proteomes" id="UP000665020">
    <property type="component" value="Chromosome"/>
</dbReference>
<evidence type="ECO:0000313" key="2">
    <source>
        <dbReference type="Proteomes" id="UP000665020"/>
    </source>
</evidence>
<name>A0A8A7K793_9FIRM</name>
<dbReference type="EMBL" id="CP046640">
    <property type="protein sequence ID" value="QTL97653.1"/>
    <property type="molecule type" value="Genomic_DNA"/>
</dbReference>
<protein>
    <submittedName>
        <fullName evidence="1">Uncharacterized protein</fullName>
    </submittedName>
</protein>
<accession>A0A8A7K793</accession>
<dbReference type="RefSeq" id="WP_230869277.1">
    <property type="nucleotide sequence ID" value="NZ_CP046640.1"/>
</dbReference>
<organism evidence="1 2">
    <name type="scientific">Iocasia fonsfrigidae</name>
    <dbReference type="NCBI Taxonomy" id="2682810"/>
    <lineage>
        <taxon>Bacteria</taxon>
        <taxon>Bacillati</taxon>
        <taxon>Bacillota</taxon>
        <taxon>Clostridia</taxon>
        <taxon>Halanaerobiales</taxon>
        <taxon>Halanaerobiaceae</taxon>
        <taxon>Iocasia</taxon>
    </lineage>
</organism>
<proteinExistence type="predicted"/>
<keyword evidence="2" id="KW-1185">Reference proteome</keyword>
<gene>
    <name evidence="1" type="ORF">GM661_06470</name>
</gene>
<reference evidence="1" key="1">
    <citation type="submission" date="2019-12" db="EMBL/GenBank/DDBJ databases">
        <authorList>
            <person name="zhang j."/>
            <person name="sun C.M."/>
        </authorList>
    </citation>
    <scope>NUCLEOTIDE SEQUENCE</scope>
    <source>
        <strain evidence="1">NS-1</strain>
    </source>
</reference>
<sequence length="64" mass="7378">MTVQVYLNKIDFPKIAELQNTDNLPGIGEKISLNIDNNQERNEFEVTDVKKDASKIYIYVNPVH</sequence>
<dbReference type="KEGG" id="ifn:GM661_06470"/>